<evidence type="ECO:0000256" key="2">
    <source>
        <dbReference type="SAM" id="Phobius"/>
    </source>
</evidence>
<keyword evidence="4" id="KW-1185">Reference proteome</keyword>
<dbReference type="EMBL" id="JALIDZ010000002">
    <property type="protein sequence ID" value="MCT8971013.1"/>
    <property type="molecule type" value="Genomic_DNA"/>
</dbReference>
<evidence type="ECO:0000256" key="1">
    <source>
        <dbReference type="SAM" id="MobiDB-lite"/>
    </source>
</evidence>
<dbReference type="Proteomes" id="UP001320898">
    <property type="component" value="Unassembled WGS sequence"/>
</dbReference>
<evidence type="ECO:0000313" key="4">
    <source>
        <dbReference type="Proteomes" id="UP001320898"/>
    </source>
</evidence>
<gene>
    <name evidence="3" type="ORF">MUB46_03990</name>
</gene>
<feature type="region of interest" description="Disordered" evidence="1">
    <location>
        <begin position="1"/>
        <end position="23"/>
    </location>
</feature>
<dbReference type="RefSeq" id="WP_261614588.1">
    <property type="nucleotide sequence ID" value="NZ_JALIDZ010000002.1"/>
</dbReference>
<accession>A0AAW5QTL7</accession>
<proteinExistence type="predicted"/>
<feature type="transmembrane region" description="Helical" evidence="2">
    <location>
        <begin position="28"/>
        <end position="50"/>
    </location>
</feature>
<organism evidence="3 4">
    <name type="scientific">Microbaculum marinisediminis</name>
    <dbReference type="NCBI Taxonomy" id="2931392"/>
    <lineage>
        <taxon>Bacteria</taxon>
        <taxon>Pseudomonadati</taxon>
        <taxon>Pseudomonadota</taxon>
        <taxon>Alphaproteobacteria</taxon>
        <taxon>Hyphomicrobiales</taxon>
        <taxon>Tepidamorphaceae</taxon>
        <taxon>Microbaculum</taxon>
    </lineage>
</organism>
<comment type="caution">
    <text evidence="3">The sequence shown here is derived from an EMBL/GenBank/DDBJ whole genome shotgun (WGS) entry which is preliminary data.</text>
</comment>
<dbReference type="AlphaFoldDB" id="A0AAW5QTL7"/>
<keyword evidence="2" id="KW-0812">Transmembrane</keyword>
<name>A0AAW5QTL7_9HYPH</name>
<protein>
    <submittedName>
        <fullName evidence="3">Uncharacterized protein</fullName>
    </submittedName>
</protein>
<keyword evidence="2" id="KW-1133">Transmembrane helix</keyword>
<keyword evidence="2" id="KW-0472">Membrane</keyword>
<reference evidence="3 4" key="1">
    <citation type="submission" date="2022-04" db="EMBL/GenBank/DDBJ databases">
        <authorList>
            <person name="Ye Y.-Q."/>
            <person name="Du Z.-J."/>
        </authorList>
    </citation>
    <scope>NUCLEOTIDE SEQUENCE [LARGE SCALE GENOMIC DNA]</scope>
    <source>
        <strain evidence="3 4">A6E488</strain>
    </source>
</reference>
<evidence type="ECO:0000313" key="3">
    <source>
        <dbReference type="EMBL" id="MCT8971013.1"/>
    </source>
</evidence>
<sequence length="53" mass="5854">MTEESPKPGGKPEGKHTWHDDTPFPKRWIGYVAIKVIVLAVAVGLGLWWAGLL</sequence>